<organism evidence="7">
    <name type="scientific">Schistosoma haematobium</name>
    <name type="common">Blood fluke</name>
    <dbReference type="NCBI Taxonomy" id="6185"/>
    <lineage>
        <taxon>Eukaryota</taxon>
        <taxon>Metazoa</taxon>
        <taxon>Spiralia</taxon>
        <taxon>Lophotrochozoa</taxon>
        <taxon>Platyhelminthes</taxon>
        <taxon>Trematoda</taxon>
        <taxon>Digenea</taxon>
        <taxon>Strigeidida</taxon>
        <taxon>Schistosomatoidea</taxon>
        <taxon>Schistosomatidae</taxon>
        <taxon>Schistosoma</taxon>
    </lineage>
</organism>
<evidence type="ECO:0000313" key="7">
    <source>
        <dbReference type="EMBL" id="KGB32269.1"/>
    </source>
</evidence>
<reference evidence="6" key="3">
    <citation type="submission" date="2021-06" db="EMBL/GenBank/DDBJ databases">
        <title>Chromosome-level genome assembly for S. haematobium.</title>
        <authorList>
            <person name="Stroehlein A.J."/>
        </authorList>
    </citation>
    <scope>NUCLEOTIDE SEQUENCE</scope>
</reference>
<dbReference type="Proteomes" id="UP000471633">
    <property type="component" value="Unassembled WGS sequence"/>
</dbReference>
<evidence type="ECO:0000256" key="2">
    <source>
        <dbReference type="ARBA" id="ARBA00022670"/>
    </source>
</evidence>
<gene>
    <name evidence="6" type="primary">DESI2_3</name>
    <name evidence="6" type="ORF">MS3_00006406</name>
    <name evidence="7" type="ORF">MS3_00380</name>
</gene>
<evidence type="ECO:0000256" key="3">
    <source>
        <dbReference type="ARBA" id="ARBA00022801"/>
    </source>
</evidence>
<feature type="region of interest" description="Disordered" evidence="4">
    <location>
        <begin position="248"/>
        <end position="285"/>
    </location>
</feature>
<dbReference type="EMBL" id="AMPZ03000004">
    <property type="protein sequence ID" value="KAH9585007.1"/>
    <property type="molecule type" value="Genomic_DNA"/>
</dbReference>
<feature type="compositionally biased region" description="Polar residues" evidence="4">
    <location>
        <begin position="248"/>
        <end position="262"/>
    </location>
</feature>
<reference evidence="6" key="2">
    <citation type="journal article" date="2019" name="Gigascience">
        <title>High-quality Schistosoma haematobium genome achieved by single-molecule and long-range sequencing.</title>
        <authorList>
            <person name="Stroehlein A.J."/>
            <person name="Korhonen P.K."/>
            <person name="Chong T.M."/>
            <person name="Lim Y.L."/>
            <person name="Chan K.G."/>
            <person name="Webster B."/>
            <person name="Rollinson D."/>
            <person name="Brindley P.J."/>
            <person name="Gasser R.B."/>
            <person name="Young N.D."/>
        </authorList>
    </citation>
    <scope>NUCLEOTIDE SEQUENCE</scope>
</reference>
<keyword evidence="8" id="KW-1185">Reference proteome</keyword>
<dbReference type="MEROPS" id="C97.002"/>
<dbReference type="EMBL" id="KL250497">
    <property type="protein sequence ID" value="KGB32269.1"/>
    <property type="molecule type" value="Genomic_DNA"/>
</dbReference>
<dbReference type="InterPro" id="IPR042266">
    <property type="entry name" value="PPPDE_sf"/>
</dbReference>
<name>A0A094ZHF7_SCHHA</name>
<reference evidence="7" key="1">
    <citation type="journal article" date="2012" name="Nat. Genet.">
        <title>Whole-genome sequence of Schistosoma haematobium.</title>
        <authorList>
            <person name="Young N.D."/>
            <person name="Jex A.R."/>
            <person name="Li B."/>
            <person name="Liu S."/>
            <person name="Yang L."/>
            <person name="Xiong Z."/>
            <person name="Li Y."/>
            <person name="Cantacessi C."/>
            <person name="Hall R.S."/>
            <person name="Xu X."/>
            <person name="Chen F."/>
            <person name="Wu X."/>
            <person name="Zerlotini A."/>
            <person name="Oliveira G."/>
            <person name="Hofmann A."/>
            <person name="Zhang G."/>
            <person name="Fang X."/>
            <person name="Kang Y."/>
            <person name="Campbell B.E."/>
            <person name="Loukas A."/>
            <person name="Ranganathan S."/>
            <person name="Rollinson D."/>
            <person name="Rinaldi G."/>
            <person name="Brindley P.J."/>
            <person name="Yang H."/>
            <person name="Wang J."/>
            <person name="Wang J."/>
            <person name="Gasser R.B."/>
        </authorList>
    </citation>
    <scope>NUCLEOTIDE SEQUENCE [LARGE SCALE GENOMIC DNA]</scope>
</reference>
<reference evidence="6" key="4">
    <citation type="journal article" date="2022" name="PLoS Pathog.">
        <title>Chromosome-level genome of Schistosoma haematobium underpins genome-wide explorations of molecular variation.</title>
        <authorList>
            <person name="Stroehlein A.J."/>
            <person name="Korhonen P.K."/>
            <person name="Lee V.V."/>
            <person name="Ralph S.A."/>
            <person name="Mentink-Kane M."/>
            <person name="You H."/>
            <person name="McManus D.P."/>
            <person name="Tchuente L.T."/>
            <person name="Stothard J.R."/>
            <person name="Kaur P."/>
            <person name="Dudchenko O."/>
            <person name="Aiden E.L."/>
            <person name="Yang B."/>
            <person name="Yang H."/>
            <person name="Emery A.M."/>
            <person name="Webster B.L."/>
            <person name="Brindley P.J."/>
            <person name="Rollinson D."/>
            <person name="Chang B.C.H."/>
            <person name="Gasser R.B."/>
            <person name="Young N.D."/>
        </authorList>
    </citation>
    <scope>NUCLEOTIDE SEQUENCE</scope>
</reference>
<dbReference type="STRING" id="6185.A0A094ZHF7"/>
<dbReference type="Pfam" id="PF05903">
    <property type="entry name" value="Peptidase_C97"/>
    <property type="match status" value="1"/>
</dbReference>
<evidence type="ECO:0000313" key="8">
    <source>
        <dbReference type="Proteomes" id="UP000471633"/>
    </source>
</evidence>
<evidence type="ECO:0000259" key="5">
    <source>
        <dbReference type="PROSITE" id="PS51858"/>
    </source>
</evidence>
<feature type="compositionally biased region" description="Basic and acidic residues" evidence="4">
    <location>
        <begin position="266"/>
        <end position="277"/>
    </location>
</feature>
<evidence type="ECO:0000313" key="6">
    <source>
        <dbReference type="EMBL" id="KAH9585007.1"/>
    </source>
</evidence>
<comment type="similarity">
    <text evidence="1">Belongs to the DeSI family.</text>
</comment>
<dbReference type="PANTHER" id="PTHR12378:SF80">
    <property type="entry name" value="IP06716P-RELATED"/>
    <property type="match status" value="1"/>
</dbReference>
<keyword evidence="3" id="KW-0378">Hydrolase</keyword>
<dbReference type="SMART" id="SM01179">
    <property type="entry name" value="DUF862"/>
    <property type="match status" value="1"/>
</dbReference>
<dbReference type="RefSeq" id="XP_012792028.1">
    <property type="nucleotide sequence ID" value="XM_012936574.2"/>
</dbReference>
<keyword evidence="2" id="KW-0645">Protease</keyword>
<dbReference type="PROSITE" id="PS51858">
    <property type="entry name" value="PPPDE"/>
    <property type="match status" value="1"/>
</dbReference>
<protein>
    <submittedName>
        <fullName evidence="6 7">Desumoylating isopeptidase 2</fullName>
    </submittedName>
</protein>
<proteinExistence type="inferred from homology"/>
<dbReference type="CTD" id="24588203"/>
<dbReference type="Gene3D" id="3.90.1720.30">
    <property type="entry name" value="PPPDE domains"/>
    <property type="match status" value="1"/>
</dbReference>
<dbReference type="GO" id="GO:0101005">
    <property type="term" value="F:deubiquitinase activity"/>
    <property type="evidence" value="ECO:0007669"/>
    <property type="project" value="TreeGrafter"/>
</dbReference>
<accession>A0A094ZHF7</accession>
<sequence length="285" mass="32781">MLHNKSESFAPSVGNELTRNFKNFGEPVYVNVYHLHWPNGLKMGAYHTGTVVYDREFGFGGHPFASSGIFQTTPMDIDSLGEEISFKERLYMGRTYLSKKAVERLLASLADEFRGDAYHLLHFNCNHFTSQFVDLLCHGVLPKWINRLARIVSGLPFIETFLPPHWIRPSLMYDCEFDDLSNDDDEEERTIEDINQNNQNAHLVNGNINNNNNNQIVCYKNEDEDLSITKSFTEKPCFQFVHSTSTNNGHVPYRTTNNTVNNDETSTDHSDNHHHDSSLFQLRMV</sequence>
<evidence type="ECO:0000256" key="1">
    <source>
        <dbReference type="ARBA" id="ARBA00008140"/>
    </source>
</evidence>
<evidence type="ECO:0000256" key="4">
    <source>
        <dbReference type="SAM" id="MobiDB-lite"/>
    </source>
</evidence>
<feature type="domain" description="PPPDE" evidence="5">
    <location>
        <begin position="26"/>
        <end position="166"/>
    </location>
</feature>
<dbReference type="AlphaFoldDB" id="A0A094ZHF7"/>
<dbReference type="GO" id="GO:0006508">
    <property type="term" value="P:proteolysis"/>
    <property type="evidence" value="ECO:0007669"/>
    <property type="project" value="UniProtKB-KW"/>
</dbReference>
<dbReference type="GeneID" id="24588203"/>
<dbReference type="KEGG" id="shx:MS3_00006406"/>
<dbReference type="GO" id="GO:0016579">
    <property type="term" value="P:protein deubiquitination"/>
    <property type="evidence" value="ECO:0007669"/>
    <property type="project" value="TreeGrafter"/>
</dbReference>
<dbReference type="InterPro" id="IPR008580">
    <property type="entry name" value="PPPDE_dom"/>
</dbReference>
<dbReference type="PANTHER" id="PTHR12378">
    <property type="entry name" value="DESUMOYLATING ISOPEPTIDASE"/>
    <property type="match status" value="1"/>
</dbReference>